<comment type="caution">
    <text evidence="1">The sequence shown here is derived from an EMBL/GenBank/DDBJ whole genome shotgun (WGS) entry which is preliminary data.</text>
</comment>
<dbReference type="EMBL" id="PFAF01000020">
    <property type="protein sequence ID" value="PIR99127.1"/>
    <property type="molecule type" value="Genomic_DNA"/>
</dbReference>
<dbReference type="Proteomes" id="UP000230796">
    <property type="component" value="Unassembled WGS sequence"/>
</dbReference>
<evidence type="ECO:0000313" key="1">
    <source>
        <dbReference type="EMBL" id="PIR99127.1"/>
    </source>
</evidence>
<proteinExistence type="predicted"/>
<protein>
    <submittedName>
        <fullName evidence="1">Uncharacterized protein</fullName>
    </submittedName>
</protein>
<gene>
    <name evidence="1" type="ORF">COT87_01165</name>
</gene>
<feature type="non-terminal residue" evidence="1">
    <location>
        <position position="1"/>
    </location>
</feature>
<organism evidence="1 2">
    <name type="scientific">Candidatus Collierbacteria bacterium CG10_big_fil_rev_8_21_14_0_10_44_9</name>
    <dbReference type="NCBI Taxonomy" id="1974535"/>
    <lineage>
        <taxon>Bacteria</taxon>
        <taxon>Candidatus Collieribacteriota</taxon>
    </lineage>
</organism>
<evidence type="ECO:0000313" key="2">
    <source>
        <dbReference type="Proteomes" id="UP000230796"/>
    </source>
</evidence>
<reference evidence="2" key="1">
    <citation type="submission" date="2017-09" db="EMBL/GenBank/DDBJ databases">
        <title>Depth-based differentiation of microbial function through sediment-hosted aquifers and enrichment of novel symbionts in the deep terrestrial subsurface.</title>
        <authorList>
            <person name="Probst A.J."/>
            <person name="Ladd B."/>
            <person name="Jarett J.K."/>
            <person name="Geller-Mcgrath D.E."/>
            <person name="Sieber C.M.K."/>
            <person name="Emerson J.B."/>
            <person name="Anantharaman K."/>
            <person name="Thomas B.C."/>
            <person name="Malmstrom R."/>
            <person name="Stieglmeier M."/>
            <person name="Klingl A."/>
            <person name="Woyke T."/>
            <person name="Ryan C.M."/>
            <person name="Banfield J.F."/>
        </authorList>
    </citation>
    <scope>NUCLEOTIDE SEQUENCE [LARGE SCALE GENOMIC DNA]</scope>
</reference>
<accession>A0A2H0VJ47</accession>
<dbReference type="AlphaFoldDB" id="A0A2H0VJ47"/>
<sequence>ADAQAGYQTAIEKSGANTTSYGSLIFVTKNIPGRFYRSDIGESAPKGQFELFITGVVDSERHVGIRGAYPSSYFDAIINNGFTESELDTLYQSIMLNGFYIPVYSKEGQLIFTPQMYADRLKFFAGVHEEPLQISTLASQDPFTKLIQQNQLNPDSTINAKDIERVETPVRTKIKEVLTSLGISLADDPSSANLTDALLINIGSSGRGTNLPKDYDFDYTLVLNRQDYKKAAAITAALRNVFPHGSETGSSANQVRLSQVNMSETSETIDLDIGIVTREDSFLYSSNQAVSDRLNSLSSIDKQQAIANILLAKKLLKDGHAYKAYEDGGFGGIGVENWILSNNGNIRQAFESFWQASHDKNGDTLTFSEFQKNYPIYDPGTNLRNQYFDNYVLKLTDNGYQNMLNVISQYLNHSNISSLAIPLPALTSLGARTGGSVLSAISTSPLVALLPDSPTIAYNVATWIKNLRLVPLWLRELVQTSKQV</sequence>
<name>A0A2H0VJ47_9BACT</name>